<reference evidence="1 2" key="1">
    <citation type="submission" date="2018-06" db="EMBL/GenBank/DDBJ databases">
        <title>Comparative genomics of Bradyrhizobium nodulating Arachidis hypogaea.</title>
        <authorList>
            <person name="Li Y."/>
        </authorList>
    </citation>
    <scope>NUCLEOTIDE SEQUENCE [LARGE SCALE GENOMIC DNA]</scope>
    <source>
        <strain evidence="1 2">CCBAU 051107</strain>
    </source>
</reference>
<dbReference type="AlphaFoldDB" id="A0AAE7NJ18"/>
<dbReference type="EMBL" id="CP030050">
    <property type="protein sequence ID" value="QOZ66854.1"/>
    <property type="molecule type" value="Genomic_DNA"/>
</dbReference>
<gene>
    <name evidence="1" type="ORF">WN72_11445</name>
</gene>
<sequence length="80" mass="8688">MPRSTNRNLPKSADLFVIKEELMTGRRIVVAASAGPRLSGRIGIIVGQGATATQVKVLLDGAKRFVTLHARYVDLLKTRS</sequence>
<evidence type="ECO:0000313" key="1">
    <source>
        <dbReference type="EMBL" id="QOZ66854.1"/>
    </source>
</evidence>
<protein>
    <submittedName>
        <fullName evidence="1">Uncharacterized protein</fullName>
    </submittedName>
</protein>
<accession>A0AAE7NJ18</accession>
<dbReference type="Proteomes" id="UP000594015">
    <property type="component" value="Chromosome"/>
</dbReference>
<proteinExistence type="predicted"/>
<organism evidence="1 2">
    <name type="scientific">Bradyrhizobium arachidis</name>
    <dbReference type="NCBI Taxonomy" id="858423"/>
    <lineage>
        <taxon>Bacteria</taxon>
        <taxon>Pseudomonadati</taxon>
        <taxon>Pseudomonadota</taxon>
        <taxon>Alphaproteobacteria</taxon>
        <taxon>Hyphomicrobiales</taxon>
        <taxon>Nitrobacteraceae</taxon>
        <taxon>Bradyrhizobium</taxon>
    </lineage>
</organism>
<name>A0AAE7NJ18_9BRAD</name>
<evidence type="ECO:0000313" key="2">
    <source>
        <dbReference type="Proteomes" id="UP000594015"/>
    </source>
</evidence>
<dbReference type="KEGG" id="barh:WN72_11445"/>